<dbReference type="PROSITE" id="PS50110">
    <property type="entry name" value="RESPONSE_REGULATORY"/>
    <property type="match status" value="1"/>
</dbReference>
<proteinExistence type="predicted"/>
<evidence type="ECO:0000259" key="2">
    <source>
        <dbReference type="PROSITE" id="PS50110"/>
    </source>
</evidence>
<dbReference type="PANTHER" id="PTHR44591">
    <property type="entry name" value="STRESS RESPONSE REGULATOR PROTEIN 1"/>
    <property type="match status" value="1"/>
</dbReference>
<dbReference type="SUPFAM" id="SSF52172">
    <property type="entry name" value="CheY-like"/>
    <property type="match status" value="1"/>
</dbReference>
<dbReference type="Pfam" id="PF00072">
    <property type="entry name" value="Response_reg"/>
    <property type="match status" value="1"/>
</dbReference>
<dbReference type="InterPro" id="IPR001789">
    <property type="entry name" value="Sig_transdc_resp-reg_receiver"/>
</dbReference>
<protein>
    <submittedName>
        <fullName evidence="3">Regulator of RpoS</fullName>
    </submittedName>
</protein>
<evidence type="ECO:0000313" key="3">
    <source>
        <dbReference type="EMBL" id="MPM05825.1"/>
    </source>
</evidence>
<dbReference type="InterPro" id="IPR050595">
    <property type="entry name" value="Bact_response_regulator"/>
</dbReference>
<dbReference type="InterPro" id="IPR017850">
    <property type="entry name" value="Alkaline_phosphatase_core_sf"/>
</dbReference>
<gene>
    <name evidence="3" type="primary">rssB_25</name>
    <name evidence="3" type="ORF">SDC9_52120</name>
</gene>
<name>A0A644WPM0_9ZZZZ</name>
<reference evidence="3" key="1">
    <citation type="submission" date="2019-08" db="EMBL/GenBank/DDBJ databases">
        <authorList>
            <person name="Kucharzyk K."/>
            <person name="Murdoch R.W."/>
            <person name="Higgins S."/>
            <person name="Loffler F."/>
        </authorList>
    </citation>
    <scope>NUCLEOTIDE SEQUENCE</scope>
</reference>
<sequence length="518" mass="60016">MNSKSKILWVDDEIEILKPHILFLEQKGYELYPVSNGNDAIDQLKTEDFDIIFLDENMPGLSGLETLTHIKNLKPNIPVVMITKSEEETIMEEAIGSKIADYLIKPVNPNQILLSLKKNLEDRRLIQEKTTGSYQREFTRLGMEISPNLSFDEWAALYRKLIYWELELQQSGDESMLQILQTQKEEANKVFSKSFIRNYRGWLNNENNPPLLSHNLMQKSVFPLINKNEKVLVVVIDNLRYDQWKSIQPAIEEHFRVVNDQMYCSILPTATQFARNSMFAGLLPTEIQKKFPKLWIEDDDDENSKNQFEPELFAELLKRMGLNVKNNFTKILNLKAGRRYVETFSNIASNQLNVLVYNFVDMLSHSKTNMEIIKELANDEAAYRSITSSWFDHSPLAEVFELAAKHDFKIVLTTDHGSIRVKNPVKVFGDRETNANIRFKYGKNLNSDGKNVFELKNPADLLLPRPNISTSYMFCISTDYFVYPNNYNYYVNFFADTFQHGGISLEENLIPLITLAPK</sequence>
<dbReference type="PANTHER" id="PTHR44591:SF3">
    <property type="entry name" value="RESPONSE REGULATORY DOMAIN-CONTAINING PROTEIN"/>
    <property type="match status" value="1"/>
</dbReference>
<dbReference type="EMBL" id="VSSQ01001169">
    <property type="protein sequence ID" value="MPM05825.1"/>
    <property type="molecule type" value="Genomic_DNA"/>
</dbReference>
<feature type="domain" description="Response regulatory" evidence="2">
    <location>
        <begin position="6"/>
        <end position="120"/>
    </location>
</feature>
<accession>A0A644WPM0</accession>
<dbReference type="Gene3D" id="3.40.50.2300">
    <property type="match status" value="1"/>
</dbReference>
<dbReference type="AlphaFoldDB" id="A0A644WPM0"/>
<organism evidence="3">
    <name type="scientific">bioreactor metagenome</name>
    <dbReference type="NCBI Taxonomy" id="1076179"/>
    <lineage>
        <taxon>unclassified sequences</taxon>
        <taxon>metagenomes</taxon>
        <taxon>ecological metagenomes</taxon>
    </lineage>
</organism>
<dbReference type="GO" id="GO:0000160">
    <property type="term" value="P:phosphorelay signal transduction system"/>
    <property type="evidence" value="ECO:0007669"/>
    <property type="project" value="InterPro"/>
</dbReference>
<dbReference type="Pfam" id="PF08665">
    <property type="entry name" value="PglZ"/>
    <property type="match status" value="1"/>
</dbReference>
<dbReference type="CDD" id="cd00156">
    <property type="entry name" value="REC"/>
    <property type="match status" value="1"/>
</dbReference>
<dbReference type="SMART" id="SM00448">
    <property type="entry name" value="REC"/>
    <property type="match status" value="1"/>
</dbReference>
<dbReference type="InterPro" id="IPR011006">
    <property type="entry name" value="CheY-like_superfamily"/>
</dbReference>
<dbReference type="SUPFAM" id="SSF53649">
    <property type="entry name" value="Alkaline phosphatase-like"/>
    <property type="match status" value="1"/>
</dbReference>
<keyword evidence="1" id="KW-0597">Phosphoprotein</keyword>
<evidence type="ECO:0000256" key="1">
    <source>
        <dbReference type="ARBA" id="ARBA00022553"/>
    </source>
</evidence>
<comment type="caution">
    <text evidence="3">The sequence shown here is derived from an EMBL/GenBank/DDBJ whole genome shotgun (WGS) entry which is preliminary data.</text>
</comment>